<dbReference type="Proteomes" id="UP000193377">
    <property type="component" value="Unassembled WGS sequence"/>
</dbReference>
<gene>
    <name evidence="1" type="ORF">B0487_2091</name>
</gene>
<dbReference type="AlphaFoldDB" id="A0A1X2YR14"/>
<reference evidence="1 2" key="1">
    <citation type="journal article" date="2016" name="Sci. Rep.">
        <title>Evaluation of genetic diversity among strains of the human gut commensal Bifidobacterium adolescentis.</title>
        <authorList>
            <person name="Duranti S."/>
            <person name="Milani C."/>
            <person name="Lugli G.A."/>
            <person name="Mancabelli L."/>
            <person name="Turroni F."/>
            <person name="Ferrario C."/>
            <person name="Mangifesta M."/>
            <person name="Viappiani A."/>
            <person name="Sanchez B."/>
            <person name="Margolles A."/>
            <person name="van Sinderen D."/>
            <person name="Ventura M."/>
        </authorList>
    </citation>
    <scope>NUCLEOTIDE SEQUENCE [LARGE SCALE GENOMIC DNA]</scope>
    <source>
        <strain evidence="1 2">487B</strain>
    </source>
</reference>
<protein>
    <submittedName>
        <fullName evidence="1">Uncharacterized protein</fullName>
    </submittedName>
</protein>
<accession>A0A1X2YR14</accession>
<sequence length="147" mass="16120">MDEQSSTQRFRVLLAGISEGETRILYSVEKGRLTADILKSNIGRRLLDTGLIRRNGQSAPSLTKDGMRLVSTLAQGEADRPIRLYERNSETLLRQAGQGTANAYKAGFENAAVELLNDKLVHLDIATGALTPLPAGRELLERLEQTS</sequence>
<proteinExistence type="predicted"/>
<evidence type="ECO:0000313" key="1">
    <source>
        <dbReference type="EMBL" id="OSG84604.1"/>
    </source>
</evidence>
<dbReference type="EMBL" id="LNKD01000008">
    <property type="protein sequence ID" value="OSG84604.1"/>
    <property type="molecule type" value="Genomic_DNA"/>
</dbReference>
<dbReference type="RefSeq" id="WP_085393528.1">
    <property type="nucleotide sequence ID" value="NZ_LNKD01000008.1"/>
</dbReference>
<name>A0A1X2YR14_BIFAD</name>
<organism evidence="1 2">
    <name type="scientific">Bifidobacterium adolescentis</name>
    <dbReference type="NCBI Taxonomy" id="1680"/>
    <lineage>
        <taxon>Bacteria</taxon>
        <taxon>Bacillati</taxon>
        <taxon>Actinomycetota</taxon>
        <taxon>Actinomycetes</taxon>
        <taxon>Bifidobacteriales</taxon>
        <taxon>Bifidobacteriaceae</taxon>
        <taxon>Bifidobacterium</taxon>
    </lineage>
</organism>
<comment type="caution">
    <text evidence="1">The sequence shown here is derived from an EMBL/GenBank/DDBJ whole genome shotgun (WGS) entry which is preliminary data.</text>
</comment>
<evidence type="ECO:0000313" key="2">
    <source>
        <dbReference type="Proteomes" id="UP000193377"/>
    </source>
</evidence>